<reference evidence="2" key="2">
    <citation type="journal article" date="2008" name="Nucleic Acids Res.">
        <title>The rice annotation project database (RAP-DB): 2008 update.</title>
        <authorList>
            <consortium name="The rice annotation project (RAP)"/>
        </authorList>
    </citation>
    <scope>GENOME REANNOTATION</scope>
    <source>
        <strain evidence="2">cv. Nipponbare</strain>
    </source>
</reference>
<dbReference type="Proteomes" id="UP000000763">
    <property type="component" value="Chromosome 8"/>
</dbReference>
<proteinExistence type="predicted"/>
<dbReference type="EMBL" id="AP008214">
    <property type="protein sequence ID" value="BAF23527.1"/>
    <property type="molecule type" value="Genomic_DNA"/>
</dbReference>
<organism evidence="1 2">
    <name type="scientific">Oryza sativa subsp. japonica</name>
    <name type="common">Rice</name>
    <dbReference type="NCBI Taxonomy" id="39947"/>
    <lineage>
        <taxon>Eukaryota</taxon>
        <taxon>Viridiplantae</taxon>
        <taxon>Streptophyta</taxon>
        <taxon>Embryophyta</taxon>
        <taxon>Tracheophyta</taxon>
        <taxon>Spermatophyta</taxon>
        <taxon>Magnoliopsida</taxon>
        <taxon>Liliopsida</taxon>
        <taxon>Poales</taxon>
        <taxon>Poaceae</taxon>
        <taxon>BOP clade</taxon>
        <taxon>Oryzoideae</taxon>
        <taxon>Oryzeae</taxon>
        <taxon>Oryzinae</taxon>
        <taxon>Oryza</taxon>
        <taxon>Oryza sativa</taxon>
    </lineage>
</organism>
<sequence length="134" mass="14214">MAAVPCGESFPCAAILRLRLRRYWSGRNMDLLVLSASDVTPSPPQTSPASLIPSRSSLLSHAGQHTEVSPSTPSAARAGITSKRMQATIKPNRICGWFCFSSASVVAIAGCHAQHVTIDDGWISCLLCCVVSSE</sequence>
<accession>A0A0N7KPQ3</accession>
<name>A0A0N7KPQ3_ORYSJ</name>
<evidence type="ECO:0000313" key="2">
    <source>
        <dbReference type="Proteomes" id="UP000000763"/>
    </source>
</evidence>
<gene>
    <name evidence="1" type="ordered locus">Os08g0351300</name>
</gene>
<dbReference type="KEGG" id="dosa:Os08g0351300"/>
<protein>
    <submittedName>
        <fullName evidence="1">Os08g0351300 protein</fullName>
    </submittedName>
</protein>
<dbReference type="AlphaFoldDB" id="A0A0N7KPQ3"/>
<evidence type="ECO:0000313" key="1">
    <source>
        <dbReference type="EMBL" id="BAF23527.1"/>
    </source>
</evidence>
<dbReference type="Gramene" id="Os08t0351300-01">
    <property type="protein sequence ID" value="Os08t0351300-01"/>
    <property type="gene ID" value="Os08g0351300"/>
</dbReference>
<reference evidence="1 2" key="1">
    <citation type="journal article" date="2005" name="Nature">
        <title>The map-based sequence of the rice genome.</title>
        <authorList>
            <consortium name="International rice genome sequencing project (IRGSP)"/>
            <person name="Matsumoto T."/>
            <person name="Wu J."/>
            <person name="Kanamori H."/>
            <person name="Katayose Y."/>
            <person name="Fujisawa M."/>
            <person name="Namiki N."/>
            <person name="Mizuno H."/>
            <person name="Yamamoto K."/>
            <person name="Antonio B.A."/>
            <person name="Baba T."/>
            <person name="Sakata K."/>
            <person name="Nagamura Y."/>
            <person name="Aoki H."/>
            <person name="Arikawa K."/>
            <person name="Arita K."/>
            <person name="Bito T."/>
            <person name="Chiden Y."/>
            <person name="Fujitsuka N."/>
            <person name="Fukunaka R."/>
            <person name="Hamada M."/>
            <person name="Harada C."/>
            <person name="Hayashi A."/>
            <person name="Hijishita S."/>
            <person name="Honda M."/>
            <person name="Hosokawa S."/>
            <person name="Ichikawa Y."/>
            <person name="Idonuma A."/>
            <person name="Iijima M."/>
            <person name="Ikeda M."/>
            <person name="Ikeno M."/>
            <person name="Ito K."/>
            <person name="Ito S."/>
            <person name="Ito T."/>
            <person name="Ito Y."/>
            <person name="Ito Y."/>
            <person name="Iwabuchi A."/>
            <person name="Kamiya K."/>
            <person name="Karasawa W."/>
            <person name="Kurita K."/>
            <person name="Katagiri S."/>
            <person name="Kikuta A."/>
            <person name="Kobayashi H."/>
            <person name="Kobayashi N."/>
            <person name="Machita K."/>
            <person name="Maehara T."/>
            <person name="Masukawa M."/>
            <person name="Mizubayashi T."/>
            <person name="Mukai Y."/>
            <person name="Nagasaki H."/>
            <person name="Nagata Y."/>
            <person name="Naito S."/>
            <person name="Nakashima M."/>
            <person name="Nakama Y."/>
            <person name="Nakamichi Y."/>
            <person name="Nakamura M."/>
            <person name="Meguro A."/>
            <person name="Negishi M."/>
            <person name="Ohta I."/>
            <person name="Ohta T."/>
            <person name="Okamoto M."/>
            <person name="Ono N."/>
            <person name="Saji S."/>
            <person name="Sakaguchi M."/>
            <person name="Sakai K."/>
            <person name="Shibata M."/>
            <person name="Shimokawa T."/>
            <person name="Song J."/>
            <person name="Takazaki Y."/>
            <person name="Terasawa K."/>
            <person name="Tsugane M."/>
            <person name="Tsuji K."/>
            <person name="Ueda S."/>
            <person name="Waki K."/>
            <person name="Yamagata H."/>
            <person name="Yamamoto M."/>
            <person name="Yamamoto S."/>
            <person name="Yamane H."/>
            <person name="Yoshiki S."/>
            <person name="Yoshihara R."/>
            <person name="Yukawa K."/>
            <person name="Zhong H."/>
            <person name="Yano M."/>
            <person name="Yuan Q."/>
            <person name="Ouyang S."/>
            <person name="Liu J."/>
            <person name="Jones K.M."/>
            <person name="Gansberger K."/>
            <person name="Moffat K."/>
            <person name="Hill J."/>
            <person name="Bera J."/>
            <person name="Fadrosh D."/>
            <person name="Jin S."/>
            <person name="Johri S."/>
            <person name="Kim M."/>
            <person name="Overton L."/>
            <person name="Reardon M."/>
            <person name="Tsitrin T."/>
            <person name="Vuong H."/>
            <person name="Weaver B."/>
            <person name="Ciecko A."/>
            <person name="Tallon L."/>
            <person name="Jackson J."/>
            <person name="Pai G."/>
            <person name="Aken S.V."/>
            <person name="Utterback T."/>
            <person name="Reidmuller S."/>
            <person name="Feldblyum T."/>
            <person name="Hsiao J."/>
            <person name="Zismann V."/>
            <person name="Iobst S."/>
            <person name="de Vazeille A.R."/>
            <person name="Buell C.R."/>
            <person name="Ying K."/>
            <person name="Li Y."/>
            <person name="Lu T."/>
            <person name="Huang Y."/>
            <person name="Zhao Q."/>
            <person name="Feng Q."/>
            <person name="Zhang L."/>
            <person name="Zhu J."/>
            <person name="Weng Q."/>
            <person name="Mu J."/>
            <person name="Lu Y."/>
            <person name="Fan D."/>
            <person name="Liu Y."/>
            <person name="Guan J."/>
            <person name="Zhang Y."/>
            <person name="Yu S."/>
            <person name="Liu X."/>
            <person name="Zhang Y."/>
            <person name="Hong G."/>
            <person name="Han B."/>
            <person name="Choisne N."/>
            <person name="Demange N."/>
            <person name="Orjeda G."/>
            <person name="Samain S."/>
            <person name="Cattolico L."/>
            <person name="Pelletier E."/>
            <person name="Couloux A."/>
            <person name="Segurens B."/>
            <person name="Wincker P."/>
            <person name="D'Hont A."/>
            <person name="Scarpelli C."/>
            <person name="Weissenbach J."/>
            <person name="Salanoubat M."/>
            <person name="Quetier F."/>
            <person name="Yu Y."/>
            <person name="Kim H.R."/>
            <person name="Rambo T."/>
            <person name="Currie J."/>
            <person name="Collura K."/>
            <person name="Luo M."/>
            <person name="Yang T."/>
            <person name="Ammiraju J.S.S."/>
            <person name="Engler F."/>
            <person name="Soderlund C."/>
            <person name="Wing R.A."/>
            <person name="Palmer L.E."/>
            <person name="de la Bastide M."/>
            <person name="Spiegel L."/>
            <person name="Nascimento L."/>
            <person name="Zutavern T."/>
            <person name="O'Shaughnessy A."/>
            <person name="Dike S."/>
            <person name="Dedhia N."/>
            <person name="Preston R."/>
            <person name="Balija V."/>
            <person name="McCombie W.R."/>
            <person name="Chow T."/>
            <person name="Chen H."/>
            <person name="Chung M."/>
            <person name="Chen C."/>
            <person name="Shaw J."/>
            <person name="Wu H."/>
            <person name="Hsiao K."/>
            <person name="Chao Y."/>
            <person name="Chu M."/>
            <person name="Cheng C."/>
            <person name="Hour A."/>
            <person name="Lee P."/>
            <person name="Lin S."/>
            <person name="Lin Y."/>
            <person name="Liou J."/>
            <person name="Liu S."/>
            <person name="Hsing Y."/>
            <person name="Raghuvanshi S."/>
            <person name="Mohanty A."/>
            <person name="Bharti A.K."/>
            <person name="Gaur A."/>
            <person name="Gupta V."/>
            <person name="Kumar D."/>
            <person name="Ravi V."/>
            <person name="Vij S."/>
            <person name="Kapur A."/>
            <person name="Khurana P."/>
            <person name="Khurana P."/>
            <person name="Khurana J.P."/>
            <person name="Tyagi A.K."/>
            <person name="Gaikwad K."/>
            <person name="Singh A."/>
            <person name="Dalal V."/>
            <person name="Srivastava S."/>
            <person name="Dixit A."/>
            <person name="Pal A.K."/>
            <person name="Ghazi I.A."/>
            <person name="Yadav M."/>
            <person name="Pandit A."/>
            <person name="Bhargava A."/>
            <person name="Sureshbabu K."/>
            <person name="Batra K."/>
            <person name="Sharma T.R."/>
            <person name="Mohapatra T."/>
            <person name="Singh N.K."/>
            <person name="Messing J."/>
            <person name="Nelson A.B."/>
            <person name="Fuks G."/>
            <person name="Kavchok S."/>
            <person name="Keizer G."/>
            <person name="Linton E."/>
            <person name="Llaca V."/>
            <person name="Song R."/>
            <person name="Tanyolac B."/>
            <person name="Young S."/>
            <person name="Ho-Il K."/>
            <person name="Hahn J.H."/>
            <person name="Sangsakoo G."/>
            <person name="Vanavichit A."/>
            <person name="de Mattos Luiz.A.T."/>
            <person name="Zimmer P.D."/>
            <person name="Malone G."/>
            <person name="Dellagostin O."/>
            <person name="de Oliveira A.C."/>
            <person name="Bevan M."/>
            <person name="Bancroft I."/>
            <person name="Minx P."/>
            <person name="Cordum H."/>
            <person name="Wilson R."/>
            <person name="Cheng Z."/>
            <person name="Jin W."/>
            <person name="Jiang J."/>
            <person name="Leong S.A."/>
            <person name="Iwama H."/>
            <person name="Gojobori T."/>
            <person name="Itoh T."/>
            <person name="Niimura Y."/>
            <person name="Fujii Y."/>
            <person name="Habara T."/>
            <person name="Sakai H."/>
            <person name="Sato Y."/>
            <person name="Wilson G."/>
            <person name="Kumar K."/>
            <person name="McCouch S."/>
            <person name="Juretic N."/>
            <person name="Hoen D."/>
            <person name="Wright S."/>
            <person name="Bruskiewich R."/>
            <person name="Bureau T."/>
            <person name="Miyao A."/>
            <person name="Hirochika H."/>
            <person name="Nishikawa T."/>
            <person name="Kadowaki K."/>
            <person name="Sugiura M."/>
            <person name="Burr B."/>
            <person name="Sasaki T."/>
        </authorList>
    </citation>
    <scope>NUCLEOTIDE SEQUENCE [LARGE SCALE GENOMIC DNA]</scope>
    <source>
        <strain evidence="2">cv. Nipponbare</strain>
    </source>
</reference>